<gene>
    <name evidence="2" type="ORF">CRG98_026063</name>
</gene>
<sequence length="155" mass="16603">MCLEENLDNRYRSTKKTPYGLYYHDVLRCSHQAFTTLQDLHDIFVKYWKTSLNPVTPSLDGLCDLYVGGTGAGEVPGRALVGLCGTRALNLVDLHTQIPRGVPPGPGLGPKARTGSWLACQTWASTLNRATGGSSPPSASASSSSGEIFGHKRSP</sequence>
<proteinExistence type="predicted"/>
<dbReference type="EMBL" id="PGOL01001853">
    <property type="protein sequence ID" value="PKI53518.1"/>
    <property type="molecule type" value="Genomic_DNA"/>
</dbReference>
<dbReference type="AlphaFoldDB" id="A0A2I0JBA8"/>
<evidence type="ECO:0000313" key="3">
    <source>
        <dbReference type="Proteomes" id="UP000233551"/>
    </source>
</evidence>
<name>A0A2I0JBA8_PUNGR</name>
<organism evidence="2 3">
    <name type="scientific">Punica granatum</name>
    <name type="common">Pomegranate</name>
    <dbReference type="NCBI Taxonomy" id="22663"/>
    <lineage>
        <taxon>Eukaryota</taxon>
        <taxon>Viridiplantae</taxon>
        <taxon>Streptophyta</taxon>
        <taxon>Embryophyta</taxon>
        <taxon>Tracheophyta</taxon>
        <taxon>Spermatophyta</taxon>
        <taxon>Magnoliopsida</taxon>
        <taxon>eudicotyledons</taxon>
        <taxon>Gunneridae</taxon>
        <taxon>Pentapetalae</taxon>
        <taxon>rosids</taxon>
        <taxon>malvids</taxon>
        <taxon>Myrtales</taxon>
        <taxon>Lythraceae</taxon>
        <taxon>Punica</taxon>
    </lineage>
</organism>
<keyword evidence="3" id="KW-1185">Reference proteome</keyword>
<reference evidence="2 3" key="1">
    <citation type="submission" date="2017-11" db="EMBL/GenBank/DDBJ databases">
        <title>De-novo sequencing of pomegranate (Punica granatum L.) genome.</title>
        <authorList>
            <person name="Akparov Z."/>
            <person name="Amiraslanov A."/>
            <person name="Hajiyeva S."/>
            <person name="Abbasov M."/>
            <person name="Kaur K."/>
            <person name="Hamwieh A."/>
            <person name="Solovyev V."/>
            <person name="Salamov A."/>
            <person name="Braich B."/>
            <person name="Kosarev P."/>
            <person name="Mahmoud A."/>
            <person name="Hajiyev E."/>
            <person name="Babayeva S."/>
            <person name="Izzatullayeva V."/>
            <person name="Mammadov A."/>
            <person name="Mammadov A."/>
            <person name="Sharifova S."/>
            <person name="Ojaghi J."/>
            <person name="Eynullazada K."/>
            <person name="Bayramov B."/>
            <person name="Abdulazimova A."/>
            <person name="Shahmuradov I."/>
        </authorList>
    </citation>
    <scope>NUCLEOTIDE SEQUENCE [LARGE SCALE GENOMIC DNA]</scope>
    <source>
        <strain evidence="3">cv. AG2017</strain>
        <tissue evidence="2">Leaf</tissue>
    </source>
</reference>
<comment type="caution">
    <text evidence="2">The sequence shown here is derived from an EMBL/GenBank/DDBJ whole genome shotgun (WGS) entry which is preliminary data.</text>
</comment>
<feature type="region of interest" description="Disordered" evidence="1">
    <location>
        <begin position="129"/>
        <end position="155"/>
    </location>
</feature>
<accession>A0A2I0JBA8</accession>
<feature type="compositionally biased region" description="Low complexity" evidence="1">
    <location>
        <begin position="132"/>
        <end position="146"/>
    </location>
</feature>
<evidence type="ECO:0000313" key="2">
    <source>
        <dbReference type="EMBL" id="PKI53518.1"/>
    </source>
</evidence>
<protein>
    <submittedName>
        <fullName evidence="2">Uncharacterized protein</fullName>
    </submittedName>
</protein>
<evidence type="ECO:0000256" key="1">
    <source>
        <dbReference type="SAM" id="MobiDB-lite"/>
    </source>
</evidence>
<dbReference type="Proteomes" id="UP000233551">
    <property type="component" value="Unassembled WGS sequence"/>
</dbReference>